<keyword evidence="3" id="KW-1185">Reference proteome</keyword>
<protein>
    <recommendedName>
        <fullName evidence="4">Tetratricopeptide repeat protein</fullName>
    </recommendedName>
</protein>
<dbReference type="SMART" id="SM00028">
    <property type="entry name" value="TPR"/>
    <property type="match status" value="3"/>
</dbReference>
<gene>
    <name evidence="2" type="ordered locus">Emtol_0518</name>
</gene>
<evidence type="ECO:0008006" key="4">
    <source>
        <dbReference type="Google" id="ProtNLM"/>
    </source>
</evidence>
<dbReference type="SUPFAM" id="SSF48452">
    <property type="entry name" value="TPR-like"/>
    <property type="match status" value="1"/>
</dbReference>
<dbReference type="InterPro" id="IPR011990">
    <property type="entry name" value="TPR-like_helical_dom_sf"/>
</dbReference>
<proteinExistence type="predicted"/>
<evidence type="ECO:0000313" key="3">
    <source>
        <dbReference type="Proteomes" id="UP000002875"/>
    </source>
</evidence>
<dbReference type="Proteomes" id="UP000002875">
    <property type="component" value="Chromosome"/>
</dbReference>
<dbReference type="EMBL" id="CP002961">
    <property type="protein sequence ID" value="AFK01672.1"/>
    <property type="molecule type" value="Genomic_DNA"/>
</dbReference>
<accession>A0ABN4ABY5</accession>
<organism evidence="2 3">
    <name type="scientific">Emticicia oligotrophica (strain DSM 17448 / CIP 109782 / MTCC 6937 / GPTSA100-15)</name>
    <dbReference type="NCBI Taxonomy" id="929562"/>
    <lineage>
        <taxon>Bacteria</taxon>
        <taxon>Pseudomonadati</taxon>
        <taxon>Bacteroidota</taxon>
        <taxon>Cytophagia</taxon>
        <taxon>Cytophagales</taxon>
        <taxon>Leadbetterellaceae</taxon>
        <taxon>Emticicia</taxon>
    </lineage>
</organism>
<sequence>MKNFLKLALFSVSVVLIFAFCAGGDDFKNGYGRDYENSLFAPELIHEKKLEPFFRTTSSLYYGDAEKTQGFYKQNVTDWYNYFDKQLDTTSIKEILYSSTLPQIDTLIFFLKNPDTKISQRLRKKAILNYSDKEKSLDFLFYLGFALRCEIFANHGNDDWTYTPIIFKDNELLLKLIKGGIRQGINLKSLFIKERYLFQVVRLLYFNEDYTGCESFFMKNKAFFTPNGNIYYRALGYVAAALYKRKVYSMSNYYYSLIFENCELMQETALWSFHPQEEKDFKASLFLAKNNKEKATILFMMGYLNDATRAIKEILALNINSPYLDVLLTRAINIEEENILNHSVKELVDKKPNAVLIQTIQKGLISPQNKKNAVWHLALGYLYSLSNDLKNAEMQFEEAESKSTDELLKKSINLYRAINKIKAQTILNEKTEIELLPSILLILENDTDVYLRKTMAVQWLSSRFSMIYKQQKEFLKAECWQTHSVGFYYEDDENLEKTIKFINTPAKNDYEKLLKKMYAFSKDRLLETQAIINVYNDNLPESIIKLESNVKAGTDTLLGDPFIIHIKDCHDCDHEADQKEKFTILSFLKRINNKKKESDRLTNVEEKAHLLFEVANAYYNITNFGNARKFYQTSIAYNYDVNFDYLDYQSEKERGMLKSKIYDCQLAAIYYKKALEMSNNNEFKAMCTFMLAKCEQNEFYRIRPKDYKGDFKAGKYFAELKTNYKQTKYYQEIIHECGYFDTYINKK</sequence>
<feature type="chain" id="PRO_5045944506" description="Tetratricopeptide repeat protein" evidence="1">
    <location>
        <begin position="25"/>
        <end position="747"/>
    </location>
</feature>
<reference evidence="2 3" key="1">
    <citation type="submission" date="2011-07" db="EMBL/GenBank/DDBJ databases">
        <title>The complete genome of chromosome of Emticicia oligotrophica DSM 17448.</title>
        <authorList>
            <consortium name="US DOE Joint Genome Institute (JGI-PGF)"/>
            <person name="Lucas S."/>
            <person name="Han J."/>
            <person name="Lapidus A."/>
            <person name="Bruce D."/>
            <person name="Goodwin L."/>
            <person name="Pitluck S."/>
            <person name="Peters L."/>
            <person name="Kyrpides N."/>
            <person name="Mavromatis K."/>
            <person name="Ivanova N."/>
            <person name="Ovchinnikova G."/>
            <person name="Teshima H."/>
            <person name="Detter J.C."/>
            <person name="Tapia R."/>
            <person name="Han C."/>
            <person name="Land M."/>
            <person name="Hauser L."/>
            <person name="Markowitz V."/>
            <person name="Cheng J.-F."/>
            <person name="Hugenholtz P."/>
            <person name="Woyke T."/>
            <person name="Wu D."/>
            <person name="Tindall B."/>
            <person name="Pomrenke H."/>
            <person name="Brambilla E."/>
            <person name="Klenk H.-P."/>
            <person name="Eisen J.A."/>
        </authorList>
    </citation>
    <scope>NUCLEOTIDE SEQUENCE [LARGE SCALE GENOMIC DNA]</scope>
    <source>
        <strain evidence="2 3">DSM 17448</strain>
    </source>
</reference>
<evidence type="ECO:0000313" key="2">
    <source>
        <dbReference type="EMBL" id="AFK01672.1"/>
    </source>
</evidence>
<dbReference type="RefSeq" id="WP_015027375.1">
    <property type="nucleotide sequence ID" value="NC_018748.1"/>
</dbReference>
<feature type="signal peptide" evidence="1">
    <location>
        <begin position="1"/>
        <end position="24"/>
    </location>
</feature>
<evidence type="ECO:0000256" key="1">
    <source>
        <dbReference type="SAM" id="SignalP"/>
    </source>
</evidence>
<dbReference type="InterPro" id="IPR019734">
    <property type="entry name" value="TPR_rpt"/>
</dbReference>
<keyword evidence="1" id="KW-0732">Signal</keyword>
<name>A0ABN4ABY5_EMTOG</name>